<keyword evidence="3" id="KW-0067">ATP-binding</keyword>
<dbReference type="SUPFAM" id="SSF52009">
    <property type="entry name" value="Phosphohistidine domain"/>
    <property type="match status" value="1"/>
</dbReference>
<evidence type="ECO:0000256" key="2">
    <source>
        <dbReference type="ARBA" id="ARBA00022741"/>
    </source>
</evidence>
<dbReference type="InterPro" id="IPR008279">
    <property type="entry name" value="PEP-util_enz_mobile_dom"/>
</dbReference>
<gene>
    <name evidence="5" type="ORF">A3J93_04725</name>
</gene>
<organism evidence="5 6">
    <name type="scientific">Candidatus Magasanikbacteria bacterium RIFOXYC2_FULL_42_28</name>
    <dbReference type="NCBI Taxonomy" id="1798704"/>
    <lineage>
        <taxon>Bacteria</taxon>
        <taxon>Candidatus Magasanikiibacteriota</taxon>
    </lineage>
</organism>
<name>A0A1F6NWM8_9BACT</name>
<dbReference type="InterPro" id="IPR006319">
    <property type="entry name" value="PEP_synth"/>
</dbReference>
<comment type="similarity">
    <text evidence="1">Belongs to the PEP-utilizing enzyme family.</text>
</comment>
<evidence type="ECO:0000256" key="1">
    <source>
        <dbReference type="ARBA" id="ARBA00007837"/>
    </source>
</evidence>
<comment type="caution">
    <text evidence="5">The sequence shown here is derived from an EMBL/GenBank/DDBJ whole genome shotgun (WGS) entry which is preliminary data.</text>
</comment>
<dbReference type="Pfam" id="PF00391">
    <property type="entry name" value="PEP-utilizers"/>
    <property type="match status" value="1"/>
</dbReference>
<dbReference type="STRING" id="1798704.A3J93_04725"/>
<protein>
    <recommendedName>
        <fullName evidence="4">PEP-utilising enzyme mobile domain-containing protein</fullName>
    </recommendedName>
</protein>
<keyword evidence="2" id="KW-0547">Nucleotide-binding</keyword>
<dbReference type="GO" id="GO:0008986">
    <property type="term" value="F:pyruvate, water dikinase activity"/>
    <property type="evidence" value="ECO:0007669"/>
    <property type="project" value="InterPro"/>
</dbReference>
<dbReference type="EMBL" id="MFQZ01000003">
    <property type="protein sequence ID" value="OGH88329.1"/>
    <property type="molecule type" value="Genomic_DNA"/>
</dbReference>
<evidence type="ECO:0000256" key="3">
    <source>
        <dbReference type="ARBA" id="ARBA00022840"/>
    </source>
</evidence>
<reference evidence="5 6" key="1">
    <citation type="journal article" date="2016" name="Nat. Commun.">
        <title>Thousands of microbial genomes shed light on interconnected biogeochemical processes in an aquifer system.</title>
        <authorList>
            <person name="Anantharaman K."/>
            <person name="Brown C.T."/>
            <person name="Hug L.A."/>
            <person name="Sharon I."/>
            <person name="Castelle C.J."/>
            <person name="Probst A.J."/>
            <person name="Thomas B.C."/>
            <person name="Singh A."/>
            <person name="Wilkins M.J."/>
            <person name="Karaoz U."/>
            <person name="Brodie E.L."/>
            <person name="Williams K.H."/>
            <person name="Hubbard S.S."/>
            <person name="Banfield J.F."/>
        </authorList>
    </citation>
    <scope>NUCLEOTIDE SEQUENCE [LARGE SCALE GENOMIC DNA]</scope>
</reference>
<dbReference type="Proteomes" id="UP000177907">
    <property type="component" value="Unassembled WGS sequence"/>
</dbReference>
<accession>A0A1F6NWM8</accession>
<dbReference type="PANTHER" id="PTHR43030">
    <property type="entry name" value="PHOSPHOENOLPYRUVATE SYNTHASE"/>
    <property type="match status" value="1"/>
</dbReference>
<feature type="domain" description="PEP-utilising enzyme mobile" evidence="4">
    <location>
        <begin position="419"/>
        <end position="489"/>
    </location>
</feature>
<evidence type="ECO:0000313" key="6">
    <source>
        <dbReference type="Proteomes" id="UP000177907"/>
    </source>
</evidence>
<dbReference type="Gene3D" id="3.50.30.10">
    <property type="entry name" value="Phosphohistidine domain"/>
    <property type="match status" value="1"/>
</dbReference>
<dbReference type="PANTHER" id="PTHR43030:SF1">
    <property type="entry name" value="PHOSPHOENOLPYRUVATE SYNTHASE"/>
    <property type="match status" value="1"/>
</dbReference>
<evidence type="ECO:0000259" key="4">
    <source>
        <dbReference type="Pfam" id="PF00391"/>
    </source>
</evidence>
<proteinExistence type="inferred from homology"/>
<dbReference type="AlphaFoldDB" id="A0A1F6NWM8"/>
<dbReference type="InterPro" id="IPR036637">
    <property type="entry name" value="Phosphohistidine_dom_sf"/>
</dbReference>
<dbReference type="GO" id="GO:0005524">
    <property type="term" value="F:ATP binding"/>
    <property type="evidence" value="ECO:0007669"/>
    <property type="project" value="UniProtKB-KW"/>
</dbReference>
<evidence type="ECO:0000313" key="5">
    <source>
        <dbReference type="EMBL" id="OGH88329.1"/>
    </source>
</evidence>
<sequence>MPHENYYKIKLKKMGKWSVYPLDTEAWHGPESARYFKKTFGFGKGTLIVSTAENNNVYQHAYFPEWFFEKLNKYIKNSTKKDYKFIEKKLLKFYNLRAQLLKSLLKVGVAQVAKLSTPELIKMYQTNRDWVHRATVFDQIGWIAEDYWNSPMREILISKGLADNSPEYFKALFILTKPDEISTTLKEKRAVLGEVIKIKSGYELKISAMRLAKNFGWMPVAAYGEPWGAKHYEEELVELQNRDVDELSRQFNELKKYTRVRRNDIFNIVKKYNLSKRELQVFIDFSLALDARNEAEYLMSYCTFQVLPLYKEICKRLFLSVKQLRTLYEHEVVLALRGELNVEKILGDRREICGYGYDKAMLKRYIFTTSEAKKLFAYLEKTTGYIGENNSGKGICASVGRTVGQAKIVAGPQDNYKVKKGDIMISVVTMVDYLPAMKNAGAIVTEVGSLTCHAAVVAREFGVPCVVSFKNATKIFKDGDMVEVDADKGVVRKIK</sequence>